<name>A0A0F9NX25_9ZZZZ</name>
<evidence type="ECO:0000313" key="1">
    <source>
        <dbReference type="EMBL" id="KKN16677.1"/>
    </source>
</evidence>
<proteinExistence type="predicted"/>
<gene>
    <name evidence="1" type="ORF">LCGC14_0973400</name>
</gene>
<reference evidence="1" key="1">
    <citation type="journal article" date="2015" name="Nature">
        <title>Complex archaea that bridge the gap between prokaryotes and eukaryotes.</title>
        <authorList>
            <person name="Spang A."/>
            <person name="Saw J.H."/>
            <person name="Jorgensen S.L."/>
            <person name="Zaremba-Niedzwiedzka K."/>
            <person name="Martijn J."/>
            <person name="Lind A.E."/>
            <person name="van Eijk R."/>
            <person name="Schleper C."/>
            <person name="Guy L."/>
            <person name="Ettema T.J."/>
        </authorList>
    </citation>
    <scope>NUCLEOTIDE SEQUENCE</scope>
</reference>
<accession>A0A0F9NX25</accession>
<sequence>SWTKHIYSIEEIDVKIEDIKIDQKKKDFIWNMFSRQPCFVCPFRGRCNETNLDNFNPTVCRWLTNWILVSIRGEKYEINFAEEVDKSGNLIKK</sequence>
<feature type="non-terminal residue" evidence="1">
    <location>
        <position position="1"/>
    </location>
</feature>
<organism evidence="1">
    <name type="scientific">marine sediment metagenome</name>
    <dbReference type="NCBI Taxonomy" id="412755"/>
    <lineage>
        <taxon>unclassified sequences</taxon>
        <taxon>metagenomes</taxon>
        <taxon>ecological metagenomes</taxon>
    </lineage>
</organism>
<dbReference type="EMBL" id="LAZR01003590">
    <property type="protein sequence ID" value="KKN16677.1"/>
    <property type="molecule type" value="Genomic_DNA"/>
</dbReference>
<comment type="caution">
    <text evidence="1">The sequence shown here is derived from an EMBL/GenBank/DDBJ whole genome shotgun (WGS) entry which is preliminary data.</text>
</comment>
<dbReference type="AlphaFoldDB" id="A0A0F9NX25"/>
<protein>
    <submittedName>
        <fullName evidence="1">Uncharacterized protein</fullName>
    </submittedName>
</protein>